<evidence type="ECO:0000256" key="3">
    <source>
        <dbReference type="ARBA" id="ARBA00023237"/>
    </source>
</evidence>
<dbReference type="AlphaFoldDB" id="A0A2H3NJS1"/>
<dbReference type="InterPro" id="IPR036942">
    <property type="entry name" value="Beta-barrel_TonB_sf"/>
</dbReference>
<dbReference type="InterPro" id="IPR008969">
    <property type="entry name" value="CarboxyPept-like_regulatory"/>
</dbReference>
<keyword evidence="2 4" id="KW-0472">Membrane</keyword>
<evidence type="ECO:0000313" key="8">
    <source>
        <dbReference type="Proteomes" id="UP000221024"/>
    </source>
</evidence>
<evidence type="ECO:0000259" key="5">
    <source>
        <dbReference type="Pfam" id="PF00593"/>
    </source>
</evidence>
<dbReference type="SUPFAM" id="SSF49464">
    <property type="entry name" value="Carboxypeptidase regulatory domain-like"/>
    <property type="match status" value="1"/>
</dbReference>
<dbReference type="Proteomes" id="UP000221024">
    <property type="component" value="Unassembled WGS sequence"/>
</dbReference>
<evidence type="ECO:0000313" key="7">
    <source>
        <dbReference type="EMBL" id="PEN06018.1"/>
    </source>
</evidence>
<evidence type="ECO:0000256" key="4">
    <source>
        <dbReference type="RuleBase" id="RU003357"/>
    </source>
</evidence>
<keyword evidence="8" id="KW-1185">Reference proteome</keyword>
<keyword evidence="4" id="KW-0798">TonB box</keyword>
<proteinExistence type="inferred from homology"/>
<dbReference type="RefSeq" id="WP_098062707.1">
    <property type="nucleotide sequence ID" value="NZ_PDEP01000010.1"/>
</dbReference>
<evidence type="ECO:0000256" key="2">
    <source>
        <dbReference type="ARBA" id="ARBA00023136"/>
    </source>
</evidence>
<feature type="domain" description="TonB-dependent receptor plug" evidence="6">
    <location>
        <begin position="118"/>
        <end position="202"/>
    </location>
</feature>
<evidence type="ECO:0000256" key="1">
    <source>
        <dbReference type="ARBA" id="ARBA00004442"/>
    </source>
</evidence>
<reference evidence="7 8" key="1">
    <citation type="submission" date="2017-10" db="EMBL/GenBank/DDBJ databases">
        <title>Draft genome of Longimonas halophila.</title>
        <authorList>
            <person name="Goh K.M."/>
            <person name="Shamsir M.S."/>
            <person name="Lim S.W."/>
        </authorList>
    </citation>
    <scope>NUCLEOTIDE SEQUENCE [LARGE SCALE GENOMIC DNA]</scope>
    <source>
        <strain evidence="7 8">KCTC 42399</strain>
    </source>
</reference>
<dbReference type="InterPro" id="IPR000531">
    <property type="entry name" value="Beta-barrel_TonB"/>
</dbReference>
<dbReference type="SUPFAM" id="SSF56935">
    <property type="entry name" value="Porins"/>
    <property type="match status" value="1"/>
</dbReference>
<protein>
    <recommendedName>
        <fullName evidence="9">TonB-dependent receptor</fullName>
    </recommendedName>
</protein>
<accession>A0A2H3NJS1</accession>
<dbReference type="Gene3D" id="2.60.40.1120">
    <property type="entry name" value="Carboxypeptidase-like, regulatory domain"/>
    <property type="match status" value="1"/>
</dbReference>
<dbReference type="EMBL" id="PDEP01000010">
    <property type="protein sequence ID" value="PEN06018.1"/>
    <property type="molecule type" value="Genomic_DNA"/>
</dbReference>
<dbReference type="PANTHER" id="PTHR40980">
    <property type="entry name" value="PLUG DOMAIN-CONTAINING PROTEIN"/>
    <property type="match status" value="1"/>
</dbReference>
<dbReference type="PANTHER" id="PTHR40980:SF5">
    <property type="entry name" value="TONB-DEPENDENT RECEPTOR"/>
    <property type="match status" value="1"/>
</dbReference>
<dbReference type="Pfam" id="PF07715">
    <property type="entry name" value="Plug"/>
    <property type="match status" value="1"/>
</dbReference>
<gene>
    <name evidence="7" type="ORF">CRI93_11090</name>
</gene>
<comment type="subcellular location">
    <subcellularLocation>
        <location evidence="1 4">Cell outer membrane</location>
    </subcellularLocation>
</comment>
<dbReference type="Gene3D" id="2.170.130.10">
    <property type="entry name" value="TonB-dependent receptor, plug domain"/>
    <property type="match status" value="1"/>
</dbReference>
<evidence type="ECO:0008006" key="9">
    <source>
        <dbReference type="Google" id="ProtNLM"/>
    </source>
</evidence>
<comment type="caution">
    <text evidence="7">The sequence shown here is derived from an EMBL/GenBank/DDBJ whole genome shotgun (WGS) entry which is preliminary data.</text>
</comment>
<organism evidence="7 8">
    <name type="scientific">Longimonas halophila</name>
    <dbReference type="NCBI Taxonomy" id="1469170"/>
    <lineage>
        <taxon>Bacteria</taxon>
        <taxon>Pseudomonadati</taxon>
        <taxon>Rhodothermota</taxon>
        <taxon>Rhodothermia</taxon>
        <taxon>Rhodothermales</taxon>
        <taxon>Salisaetaceae</taxon>
        <taxon>Longimonas</taxon>
    </lineage>
</organism>
<dbReference type="Gene3D" id="2.40.170.20">
    <property type="entry name" value="TonB-dependent receptor, beta-barrel domain"/>
    <property type="match status" value="1"/>
</dbReference>
<dbReference type="Pfam" id="PF13715">
    <property type="entry name" value="CarbopepD_reg_2"/>
    <property type="match status" value="1"/>
</dbReference>
<name>A0A2H3NJS1_9BACT</name>
<evidence type="ECO:0000259" key="6">
    <source>
        <dbReference type="Pfam" id="PF07715"/>
    </source>
</evidence>
<dbReference type="Pfam" id="PF00593">
    <property type="entry name" value="TonB_dep_Rec_b-barrel"/>
    <property type="match status" value="1"/>
</dbReference>
<dbReference type="InterPro" id="IPR037066">
    <property type="entry name" value="Plug_dom_sf"/>
</dbReference>
<comment type="similarity">
    <text evidence="4">Belongs to the TonB-dependent receptor family.</text>
</comment>
<feature type="domain" description="TonB-dependent receptor-like beta-barrel" evidence="5">
    <location>
        <begin position="427"/>
        <end position="881"/>
    </location>
</feature>
<dbReference type="OrthoDB" id="9768470at2"/>
<dbReference type="GO" id="GO:0009279">
    <property type="term" value="C:cell outer membrane"/>
    <property type="evidence" value="ECO:0007669"/>
    <property type="project" value="UniProtKB-SubCell"/>
</dbReference>
<dbReference type="InterPro" id="IPR012910">
    <property type="entry name" value="Plug_dom"/>
</dbReference>
<sequence length="916" mass="99225">MPIASAQTGTIAGVVVDAEQGDPLIGATVAIVGTTQGTAADLEGRYRLANLDPGEYDVRFSYTGYQAKIVEGVSVEARETTRLDIDLTSETSTLNEVTVTAQAARDSEAGLLRQRQRASGVSDAISAEAIGRSGAGNAADAMSKVTGASVLEGKYVNMRGLQGRYVDTQLNGTDLPSSDPDGNSVALDLFPSNIIDNIVATKTFTPDRAGNFTGGSIDIATKALPDQFFFSASISSSFNTEVGLGGDVMRPTGGLNSVPDAAQGDLPSTLGQAFNDDAAADRLNAATRAFATPIVPAEESVVGNQSIEIAAGNQFEVLNGRALGVIGSFSYDRSFDGFSGGTTARFQQVGVASETLNPTADFTTQKGVEETLWSGFVAAAFQITPQHEIGARLLYNTGTEEEARIESGALPRDLSGDQVFQTRALRTTERSVRSGQLRGTHQFGDEGLRAEWSASLAETTRDEPDYRFFSNQFSTAGADTTFGISRSIYRAPTRFFRDLTEDNQSAKLTLTLPVGEAQIKSGGQLTLRSRTFREQRFEHLSDEARFRGNPNAYINEQAGLIGRDERGRNQFGTYVLNRTQPTGNYDGEQDVYAGFAMAEVPVPGVETLEFIGGVRVEHTDMSIATVDNSRTGEFQTTDLLPSANLVWEVQPDMNLRAAYGRTLARPSFREFAPFNSFNFVGDYVEIGNPDLTRTRIHNLDLRWEWFMRGGELLSVGGFYKSFTDPIERTVDPLAAGSDVVVEYLNKSSATVYGLEVEARTQLDRLASWLRYVQVGANVSLIQSQVDRSEEELDAIRAFDDNPSTTRQLQGQSPYLVNLNVSYENPDSGTSLNVLYNRFGERLDTVTRNGLDIFEEARGTLDVTASQALMHGITLKASVKNVLDAEYVTSQSFRGTTFVNDRNPLGRTVSVGVSYGL</sequence>
<keyword evidence="3" id="KW-0998">Cell outer membrane</keyword>